<evidence type="ECO:0000256" key="2">
    <source>
        <dbReference type="ARBA" id="ARBA00010480"/>
    </source>
</evidence>
<name>A0AAV5NWD8_9VIBR</name>
<evidence type="ECO:0000256" key="7">
    <source>
        <dbReference type="ARBA" id="ARBA00022842"/>
    </source>
</evidence>
<evidence type="ECO:0000313" key="12">
    <source>
        <dbReference type="EMBL" id="GLQ74577.1"/>
    </source>
</evidence>
<dbReference type="InterPro" id="IPR005907">
    <property type="entry name" value="G1P_thy_trans_s"/>
</dbReference>
<keyword evidence="4 10" id="KW-0808">Transferase</keyword>
<dbReference type="Gene3D" id="3.90.550.10">
    <property type="entry name" value="Spore Coat Polysaccharide Biosynthesis Protein SpsA, Chain A"/>
    <property type="match status" value="1"/>
</dbReference>
<comment type="function">
    <text evidence="8 10">Catalyzes the formation of dTDP-glucose, from dTTP and glucose 1-phosphate, as well as its pyrophosphorolysis.</text>
</comment>
<dbReference type="GO" id="GO:0008879">
    <property type="term" value="F:glucose-1-phosphate thymidylyltransferase activity"/>
    <property type="evidence" value="ECO:0007669"/>
    <property type="project" value="UniProtKB-EC"/>
</dbReference>
<dbReference type="InterPro" id="IPR005835">
    <property type="entry name" value="NTP_transferase_dom"/>
</dbReference>
<feature type="domain" description="Nucleotidyl transferase" evidence="11">
    <location>
        <begin position="2"/>
        <end position="240"/>
    </location>
</feature>
<evidence type="ECO:0000256" key="9">
    <source>
        <dbReference type="ARBA" id="ARBA00049336"/>
    </source>
</evidence>
<evidence type="ECO:0000256" key="10">
    <source>
        <dbReference type="RuleBase" id="RU003706"/>
    </source>
</evidence>
<keyword evidence="6 10" id="KW-0479">Metal-binding</keyword>
<keyword evidence="13" id="KW-1185">Reference proteome</keyword>
<evidence type="ECO:0000256" key="3">
    <source>
        <dbReference type="ARBA" id="ARBA00012461"/>
    </source>
</evidence>
<dbReference type="EMBL" id="BSNX01000056">
    <property type="protein sequence ID" value="GLQ74577.1"/>
    <property type="molecule type" value="Genomic_DNA"/>
</dbReference>
<comment type="caution">
    <text evidence="12">The sequence shown here is derived from an EMBL/GenBank/DDBJ whole genome shotgun (WGS) entry which is preliminary data.</text>
</comment>
<dbReference type="Proteomes" id="UP001156690">
    <property type="component" value="Unassembled WGS sequence"/>
</dbReference>
<gene>
    <name evidence="12" type="ORF">GCM10007932_39380</name>
</gene>
<dbReference type="InterPro" id="IPR029044">
    <property type="entry name" value="Nucleotide-diphossugar_trans"/>
</dbReference>
<organism evidence="12 13">
    <name type="scientific">Vibrio penaeicida</name>
    <dbReference type="NCBI Taxonomy" id="104609"/>
    <lineage>
        <taxon>Bacteria</taxon>
        <taxon>Pseudomonadati</taxon>
        <taxon>Pseudomonadota</taxon>
        <taxon>Gammaproteobacteria</taxon>
        <taxon>Vibrionales</taxon>
        <taxon>Vibrionaceae</taxon>
        <taxon>Vibrio</taxon>
    </lineage>
</organism>
<proteinExistence type="inferred from homology"/>
<dbReference type="PANTHER" id="PTHR43532">
    <property type="entry name" value="GLUCOSE-1-PHOSPHATE THYMIDYLYLTRANSFERASE"/>
    <property type="match status" value="1"/>
</dbReference>
<protein>
    <recommendedName>
        <fullName evidence="3 10">Glucose-1-phosphate thymidylyltransferase</fullName>
        <ecNumber evidence="3 10">2.7.7.24</ecNumber>
    </recommendedName>
</protein>
<dbReference type="NCBIfam" id="TIGR01207">
    <property type="entry name" value="rmlA"/>
    <property type="match status" value="1"/>
</dbReference>
<dbReference type="EC" id="2.7.7.24" evidence="3 10"/>
<evidence type="ECO:0000256" key="1">
    <source>
        <dbReference type="ARBA" id="ARBA00001946"/>
    </source>
</evidence>
<comment type="catalytic activity">
    <reaction evidence="9 10">
        <text>dTTP + alpha-D-glucose 1-phosphate + H(+) = dTDP-alpha-D-glucose + diphosphate</text>
        <dbReference type="Rhea" id="RHEA:15225"/>
        <dbReference type="ChEBI" id="CHEBI:15378"/>
        <dbReference type="ChEBI" id="CHEBI:33019"/>
        <dbReference type="ChEBI" id="CHEBI:37568"/>
        <dbReference type="ChEBI" id="CHEBI:57477"/>
        <dbReference type="ChEBI" id="CHEBI:58601"/>
        <dbReference type="EC" id="2.7.7.24"/>
    </reaction>
</comment>
<evidence type="ECO:0000256" key="5">
    <source>
        <dbReference type="ARBA" id="ARBA00022695"/>
    </source>
</evidence>
<sequence>MKGIVLAGGSGTRLYPLTRGVSKQLLPIYDKPMVFYPISTLMLAGIRDILIITTPEDNASFKRLLGDGSDFGINLEYAIQPSPDGLAQAFTIGEEFIGDDSVCLVLGDNIFYGQSFGQQLKHARELAEQGQAAVFGYQVKDPERFGVVEFDTEMKAVSIEEKPQVPKSNYAVTGLYFYDNRVVEMAKQVKPSARGELEITTLNEMYLNDGSLNVELLGRGFAWLDTGTHESLHEASSFVQTIEHVQGLKVACLEEIAWQNNWLTDEELAVIAEPMMKNEYGQYLNRLAARK</sequence>
<evidence type="ECO:0000256" key="6">
    <source>
        <dbReference type="ARBA" id="ARBA00022723"/>
    </source>
</evidence>
<dbReference type="SUPFAM" id="SSF53448">
    <property type="entry name" value="Nucleotide-diphospho-sugar transferases"/>
    <property type="match status" value="1"/>
</dbReference>
<dbReference type="PANTHER" id="PTHR43532:SF4">
    <property type="entry name" value="GLUCOSE-1-PHOSPHATE THYMIDYLYLTRANSFERASE 2"/>
    <property type="match status" value="1"/>
</dbReference>
<evidence type="ECO:0000256" key="8">
    <source>
        <dbReference type="ARBA" id="ARBA00037065"/>
    </source>
</evidence>
<evidence type="ECO:0000259" key="11">
    <source>
        <dbReference type="Pfam" id="PF00483"/>
    </source>
</evidence>
<dbReference type="Pfam" id="PF00483">
    <property type="entry name" value="NTP_transferase"/>
    <property type="match status" value="1"/>
</dbReference>
<accession>A0AAV5NWD8</accession>
<dbReference type="AlphaFoldDB" id="A0AAV5NWD8"/>
<evidence type="ECO:0000313" key="13">
    <source>
        <dbReference type="Proteomes" id="UP001156690"/>
    </source>
</evidence>
<reference evidence="13" key="1">
    <citation type="journal article" date="2019" name="Int. J. Syst. Evol. Microbiol.">
        <title>The Global Catalogue of Microorganisms (GCM) 10K type strain sequencing project: providing services to taxonomists for standard genome sequencing and annotation.</title>
        <authorList>
            <consortium name="The Broad Institute Genomics Platform"/>
            <consortium name="The Broad Institute Genome Sequencing Center for Infectious Disease"/>
            <person name="Wu L."/>
            <person name="Ma J."/>
        </authorList>
    </citation>
    <scope>NUCLEOTIDE SEQUENCE [LARGE SCALE GENOMIC DNA]</scope>
    <source>
        <strain evidence="13">NBRC 15640</strain>
    </source>
</reference>
<comment type="similarity">
    <text evidence="2 10">Belongs to the glucose-1-phosphate thymidylyltransferase family.</text>
</comment>
<dbReference type="FunFam" id="3.90.550.10:FF:000023">
    <property type="entry name" value="Glucose-1-phosphate thymidylyltransferase"/>
    <property type="match status" value="1"/>
</dbReference>
<dbReference type="GO" id="GO:0046872">
    <property type="term" value="F:metal ion binding"/>
    <property type="evidence" value="ECO:0007669"/>
    <property type="project" value="UniProtKB-KW"/>
</dbReference>
<dbReference type="RefSeq" id="WP_126606695.1">
    <property type="nucleotide sequence ID" value="NZ_AP025144.1"/>
</dbReference>
<comment type="cofactor">
    <cofactor evidence="1">
        <name>Mg(2+)</name>
        <dbReference type="ChEBI" id="CHEBI:18420"/>
    </cofactor>
</comment>
<keyword evidence="5 10" id="KW-0548">Nucleotidyltransferase</keyword>
<dbReference type="CDD" id="cd02538">
    <property type="entry name" value="G1P_TT_short"/>
    <property type="match status" value="1"/>
</dbReference>
<keyword evidence="7 10" id="KW-0460">Magnesium</keyword>
<evidence type="ECO:0000256" key="4">
    <source>
        <dbReference type="ARBA" id="ARBA00022679"/>
    </source>
</evidence>